<feature type="non-terminal residue" evidence="1">
    <location>
        <position position="268"/>
    </location>
</feature>
<feature type="non-terminal residue" evidence="1">
    <location>
        <position position="1"/>
    </location>
</feature>
<comment type="caution">
    <text evidence="1">The sequence shown here is derived from an EMBL/GenBank/DDBJ whole genome shotgun (WGS) entry which is preliminary data.</text>
</comment>
<dbReference type="AlphaFoldDB" id="X0VEX9"/>
<reference evidence="1" key="1">
    <citation type="journal article" date="2014" name="Front. Microbiol.">
        <title>High frequency of phylogenetically diverse reductive dehalogenase-homologous genes in deep subseafloor sedimentary metagenomes.</title>
        <authorList>
            <person name="Kawai M."/>
            <person name="Futagami T."/>
            <person name="Toyoda A."/>
            <person name="Takaki Y."/>
            <person name="Nishi S."/>
            <person name="Hori S."/>
            <person name="Arai W."/>
            <person name="Tsubouchi T."/>
            <person name="Morono Y."/>
            <person name="Uchiyama I."/>
            <person name="Ito T."/>
            <person name="Fujiyama A."/>
            <person name="Inagaki F."/>
            <person name="Takami H."/>
        </authorList>
    </citation>
    <scope>NUCLEOTIDE SEQUENCE</scope>
    <source>
        <strain evidence="1">Expedition CK06-06</strain>
    </source>
</reference>
<protein>
    <submittedName>
        <fullName evidence="1">Uncharacterized protein</fullName>
    </submittedName>
</protein>
<gene>
    <name evidence="1" type="ORF">S01H1_39181</name>
</gene>
<sequence>VPDEDAADVVVQVKGWFTSDEMGPALDPDTGSVRAARAVDVDKDGTLDRILPEGRYILPDDWARLAGNNYALRPNWDLMDRAHEDAIVSPMDLDWPAGNHAEELGPYNDLVITTDPPGEADNPCIGPFNTLQRWTQQDMWFADDIVPADKTVAADIAVQDSLDVRNTVVPDGAIDWYDCPMPQALVIFDILPGYPAGASLSGLDKGNLVGYGVDSVTEKYQSPFYAVEVPSSDYITAAGYNWASWDTQGPYDYWGDLVIDSILADTTE</sequence>
<dbReference type="EMBL" id="BARS01024706">
    <property type="protein sequence ID" value="GAG11003.1"/>
    <property type="molecule type" value="Genomic_DNA"/>
</dbReference>
<organism evidence="1">
    <name type="scientific">marine sediment metagenome</name>
    <dbReference type="NCBI Taxonomy" id="412755"/>
    <lineage>
        <taxon>unclassified sequences</taxon>
        <taxon>metagenomes</taxon>
        <taxon>ecological metagenomes</taxon>
    </lineage>
</organism>
<name>X0VEX9_9ZZZZ</name>
<accession>X0VEX9</accession>
<proteinExistence type="predicted"/>
<evidence type="ECO:0000313" key="1">
    <source>
        <dbReference type="EMBL" id="GAG11003.1"/>
    </source>
</evidence>